<keyword evidence="7 11" id="KW-1133">Transmembrane helix</keyword>
<sequence>MSLQPATAIGLNLANSSCYVLSLYLFKATRVGKALDAQGRPLTRDHPQVIKARLTAASSATALAVLSTSWTLYSAAARATGKDADFAGYARAVLTYIQRAMDVSPKQWTRSLLSPLLLTATLFAGPLFTCWLDGSLPFQRHYSWRASKEYYVTSLQGLRNFIIAPITEEVVFRACIAHTSVAAGQSMLKVIFLSPLYFSTAHAHHAYEHFVGNDRTKQAALVGCLTALVQLTYTSLFGWYATFVYLRTGSLFGVIVSHTFCNIMGLPMPHQALQRHRNRKARLLLLPVYALGIGAFCKLLYPLTASRLYASQDALWRG</sequence>
<evidence type="ECO:0000256" key="2">
    <source>
        <dbReference type="ARBA" id="ARBA00006897"/>
    </source>
</evidence>
<dbReference type="STRING" id="764103.G7E977"/>
<evidence type="ECO:0000256" key="4">
    <source>
        <dbReference type="ARBA" id="ARBA00022692"/>
    </source>
</evidence>
<dbReference type="Pfam" id="PF02517">
    <property type="entry name" value="Rce1-like"/>
    <property type="match status" value="1"/>
</dbReference>
<dbReference type="MEROPS" id="G05.002"/>
<evidence type="ECO:0000256" key="9">
    <source>
        <dbReference type="ARBA" id="ARBA00047280"/>
    </source>
</evidence>
<dbReference type="EC" id="3.4.26.1" evidence="10"/>
<dbReference type="GO" id="GO:0071586">
    <property type="term" value="P:CAAX-box protein processing"/>
    <property type="evidence" value="ECO:0007669"/>
    <property type="project" value="InterPro"/>
</dbReference>
<feature type="domain" description="CAAX prenyl protease 2/Lysostaphin resistance protein A-like" evidence="12">
    <location>
        <begin position="155"/>
        <end position="264"/>
    </location>
</feature>
<comment type="subcellular location">
    <subcellularLocation>
        <location evidence="1">Endoplasmic reticulum membrane</location>
        <topology evidence="1">Multi-pass membrane protein</topology>
    </subcellularLocation>
</comment>
<dbReference type="AlphaFoldDB" id="G7E977"/>
<dbReference type="PANTHER" id="PTHR13046">
    <property type="entry name" value="PROTEASE U48 CAAX PRENYL PROTEASE RCE1"/>
    <property type="match status" value="1"/>
</dbReference>
<dbReference type="PANTHER" id="PTHR13046:SF0">
    <property type="entry name" value="CAAX PRENYL PROTEASE 2"/>
    <property type="match status" value="1"/>
</dbReference>
<feature type="transmembrane region" description="Helical" evidence="11">
    <location>
        <begin position="249"/>
        <end position="269"/>
    </location>
</feature>
<evidence type="ECO:0000256" key="10">
    <source>
        <dbReference type="ARBA" id="ARBA00049729"/>
    </source>
</evidence>
<dbReference type="EMBL" id="BABT02000220">
    <property type="protein sequence ID" value="GAA99196.1"/>
    <property type="molecule type" value="Genomic_DNA"/>
</dbReference>
<dbReference type="RefSeq" id="XP_014568442.1">
    <property type="nucleotide sequence ID" value="XM_014712956.1"/>
</dbReference>
<evidence type="ECO:0000313" key="13">
    <source>
        <dbReference type="EMBL" id="GAA99196.1"/>
    </source>
</evidence>
<protein>
    <recommendedName>
        <fullName evidence="10">intramembrane prenyl-peptidase Rce1</fullName>
        <ecNumber evidence="10">3.4.26.1</ecNumber>
    </recommendedName>
</protein>
<comment type="similarity">
    <text evidence="2">Belongs to the peptidase U48 family.</text>
</comment>
<dbReference type="GO" id="GO:0005789">
    <property type="term" value="C:endoplasmic reticulum membrane"/>
    <property type="evidence" value="ECO:0007669"/>
    <property type="project" value="UniProtKB-SubCell"/>
</dbReference>
<evidence type="ECO:0000256" key="11">
    <source>
        <dbReference type="SAM" id="Phobius"/>
    </source>
</evidence>
<feature type="transmembrane region" description="Helical" evidence="11">
    <location>
        <begin position="281"/>
        <end position="301"/>
    </location>
</feature>
<dbReference type="InterPro" id="IPR039731">
    <property type="entry name" value="Rce1"/>
</dbReference>
<evidence type="ECO:0000256" key="3">
    <source>
        <dbReference type="ARBA" id="ARBA00022670"/>
    </source>
</evidence>
<dbReference type="FunCoup" id="G7E977">
    <property type="interactions" value="295"/>
</dbReference>
<feature type="transmembrane region" description="Helical" evidence="11">
    <location>
        <begin position="6"/>
        <end position="26"/>
    </location>
</feature>
<dbReference type="OrthoDB" id="271604at2759"/>
<evidence type="ECO:0000256" key="5">
    <source>
        <dbReference type="ARBA" id="ARBA00022801"/>
    </source>
</evidence>
<evidence type="ECO:0000256" key="6">
    <source>
        <dbReference type="ARBA" id="ARBA00022824"/>
    </source>
</evidence>
<comment type="catalytic activity">
    <reaction evidence="9">
        <text>Hydrolyzes the peptide bond -P2-(S-farnesyl or geranylgeranyl)C-P1'-P2'-P3'-COOH where P1' and P2' are amino acids with aliphatic sidechains and P3' is any C-terminal residue.</text>
        <dbReference type="EC" id="3.4.26.1"/>
    </reaction>
</comment>
<comment type="caution">
    <text evidence="13">The sequence shown here is derived from an EMBL/GenBank/DDBJ whole genome shotgun (WGS) entry which is preliminary data.</text>
</comment>
<feature type="transmembrane region" description="Helical" evidence="11">
    <location>
        <begin position="54"/>
        <end position="73"/>
    </location>
</feature>
<dbReference type="InterPro" id="IPR003675">
    <property type="entry name" value="Rce1/LyrA-like_dom"/>
</dbReference>
<name>G7E977_MIXOS</name>
<feature type="transmembrane region" description="Helical" evidence="11">
    <location>
        <begin position="219"/>
        <end position="243"/>
    </location>
</feature>
<keyword evidence="4 11" id="KW-0812">Transmembrane</keyword>
<evidence type="ECO:0000256" key="1">
    <source>
        <dbReference type="ARBA" id="ARBA00004477"/>
    </source>
</evidence>
<evidence type="ECO:0000313" key="14">
    <source>
        <dbReference type="Proteomes" id="UP000009131"/>
    </source>
</evidence>
<dbReference type="GO" id="GO:0004222">
    <property type="term" value="F:metalloendopeptidase activity"/>
    <property type="evidence" value="ECO:0007669"/>
    <property type="project" value="InterPro"/>
</dbReference>
<dbReference type="Proteomes" id="UP000009131">
    <property type="component" value="Unassembled WGS sequence"/>
</dbReference>
<evidence type="ECO:0000256" key="7">
    <source>
        <dbReference type="ARBA" id="ARBA00022989"/>
    </source>
</evidence>
<dbReference type="HOGENOM" id="CLU_049909_1_0_1"/>
<feature type="transmembrane region" description="Helical" evidence="11">
    <location>
        <begin position="112"/>
        <end position="132"/>
    </location>
</feature>
<keyword evidence="5" id="KW-0378">Hydrolase</keyword>
<evidence type="ECO:0000256" key="8">
    <source>
        <dbReference type="ARBA" id="ARBA00023136"/>
    </source>
</evidence>
<dbReference type="OMA" id="HSFCNWC"/>
<organism evidence="13 14">
    <name type="scientific">Mixia osmundae (strain CBS 9802 / IAM 14324 / JCM 22182 / KY 12970)</name>
    <dbReference type="NCBI Taxonomy" id="764103"/>
    <lineage>
        <taxon>Eukaryota</taxon>
        <taxon>Fungi</taxon>
        <taxon>Dikarya</taxon>
        <taxon>Basidiomycota</taxon>
        <taxon>Pucciniomycotina</taxon>
        <taxon>Mixiomycetes</taxon>
        <taxon>Mixiales</taxon>
        <taxon>Mixiaceae</taxon>
        <taxon>Mixia</taxon>
    </lineage>
</organism>
<keyword evidence="6" id="KW-0256">Endoplasmic reticulum</keyword>
<gene>
    <name evidence="13" type="primary">Mo05888</name>
    <name evidence="13" type="ORF">E5Q_05888</name>
</gene>
<proteinExistence type="inferred from homology"/>
<keyword evidence="8 11" id="KW-0472">Membrane</keyword>
<keyword evidence="14" id="KW-1185">Reference proteome</keyword>
<evidence type="ECO:0000259" key="12">
    <source>
        <dbReference type="Pfam" id="PF02517"/>
    </source>
</evidence>
<dbReference type="InParanoid" id="G7E977"/>
<reference evidence="13 14" key="2">
    <citation type="journal article" date="2012" name="Open Biol.">
        <title>Characteristics of nucleosomes and linker DNA regions on the genome of the basidiomycete Mixia osmundae revealed by mono- and dinucleosome mapping.</title>
        <authorList>
            <person name="Nishida H."/>
            <person name="Kondo S."/>
            <person name="Matsumoto T."/>
            <person name="Suzuki Y."/>
            <person name="Yoshikawa H."/>
            <person name="Taylor T.D."/>
            <person name="Sugiyama J."/>
        </authorList>
    </citation>
    <scope>NUCLEOTIDE SEQUENCE [LARGE SCALE GENOMIC DNA]</scope>
    <source>
        <strain evidence="14">CBS 9802 / IAM 14324 / JCM 22182 / KY 12970</strain>
    </source>
</reference>
<reference evidence="13 14" key="1">
    <citation type="journal article" date="2011" name="J. Gen. Appl. Microbiol.">
        <title>Draft genome sequencing of the enigmatic basidiomycete Mixia osmundae.</title>
        <authorList>
            <person name="Nishida H."/>
            <person name="Nagatsuka Y."/>
            <person name="Sugiyama J."/>
        </authorList>
    </citation>
    <scope>NUCLEOTIDE SEQUENCE [LARGE SCALE GENOMIC DNA]</scope>
    <source>
        <strain evidence="14">CBS 9802 / IAM 14324 / JCM 22182 / KY 12970</strain>
    </source>
</reference>
<dbReference type="eggNOG" id="KOG4130">
    <property type="taxonomic scope" value="Eukaryota"/>
</dbReference>
<keyword evidence="3" id="KW-0645">Protease</keyword>
<accession>G7E977</accession>